<accession>A0A0H4HXE5</accession>
<evidence type="ECO:0000313" key="2">
    <source>
        <dbReference type="Proteomes" id="UP000036406"/>
    </source>
</evidence>
<sequence>MIPEFLCHASFQFVKVSHLRSQAGISSRVAALLISQIPAMKSPGYLTPEAIILLFAMNPPWVIKNRQEYRLILANNLSSCIGMLSPETEIPVLVMPKQFKHTPEKFYQLQLQATFLQKIVFGLDLSTAGPAIIALWKELGGRERLALSSDLGTKSGFSRVTGVDRRVRPHAQTIVKSTFRQIDLLEGANGE</sequence>
<name>A0A0H4HXE5_9GAMM</name>
<dbReference type="AlphaFoldDB" id="A0A0H4HXE5"/>
<dbReference type="RefSeq" id="WP_048384117.1">
    <property type="nucleotide sequence ID" value="NZ_CP011494.1"/>
</dbReference>
<proteinExistence type="predicted"/>
<dbReference type="Proteomes" id="UP000036406">
    <property type="component" value="Chromosome"/>
</dbReference>
<evidence type="ECO:0000313" key="1">
    <source>
        <dbReference type="EMBL" id="AKO51374.1"/>
    </source>
</evidence>
<reference evidence="1 2" key="1">
    <citation type="submission" date="2015-05" db="EMBL/GenBank/DDBJ databases">
        <title>Complete genome of Marinobacter psychrophilus strain 20041T isolated from sea-ice of the Canadian Basin.</title>
        <authorList>
            <person name="Song L."/>
            <person name="Ren L."/>
            <person name="Yu Y."/>
            <person name="Wang X."/>
        </authorList>
    </citation>
    <scope>NUCLEOTIDE SEQUENCE [LARGE SCALE GENOMIC DNA]</scope>
    <source>
        <strain evidence="1 2">20041</strain>
    </source>
</reference>
<organism evidence="1 2">
    <name type="scientific">Marinobacter psychrophilus</name>
    <dbReference type="NCBI Taxonomy" id="330734"/>
    <lineage>
        <taxon>Bacteria</taxon>
        <taxon>Pseudomonadati</taxon>
        <taxon>Pseudomonadota</taxon>
        <taxon>Gammaproteobacteria</taxon>
        <taxon>Pseudomonadales</taxon>
        <taxon>Marinobacteraceae</taxon>
        <taxon>Marinobacter</taxon>
    </lineage>
</organism>
<dbReference type="EMBL" id="CP011494">
    <property type="protein sequence ID" value="AKO51374.1"/>
    <property type="molecule type" value="Genomic_DNA"/>
</dbReference>
<gene>
    <name evidence="1" type="ORF">ABA45_02210</name>
</gene>
<dbReference type="STRING" id="330734.ABA45_02210"/>
<keyword evidence="2" id="KW-1185">Reference proteome</keyword>
<protein>
    <submittedName>
        <fullName evidence="1">Uncharacterized protein</fullName>
    </submittedName>
</protein>
<dbReference type="PATRIC" id="fig|330734.3.peg.493"/>
<dbReference type="KEGG" id="mpq:ABA45_02210"/>